<proteinExistence type="predicted"/>
<organism evidence="3 4">
    <name type="scientific">Lolium multiflorum</name>
    <name type="common">Italian ryegrass</name>
    <name type="synonym">Lolium perenne subsp. multiflorum</name>
    <dbReference type="NCBI Taxonomy" id="4521"/>
    <lineage>
        <taxon>Eukaryota</taxon>
        <taxon>Viridiplantae</taxon>
        <taxon>Streptophyta</taxon>
        <taxon>Embryophyta</taxon>
        <taxon>Tracheophyta</taxon>
        <taxon>Spermatophyta</taxon>
        <taxon>Magnoliopsida</taxon>
        <taxon>Liliopsida</taxon>
        <taxon>Poales</taxon>
        <taxon>Poaceae</taxon>
        <taxon>BOP clade</taxon>
        <taxon>Pooideae</taxon>
        <taxon>Poodae</taxon>
        <taxon>Poeae</taxon>
        <taxon>Poeae Chloroplast Group 2 (Poeae type)</taxon>
        <taxon>Loliodinae</taxon>
        <taxon>Loliinae</taxon>
        <taxon>Lolium</taxon>
    </lineage>
</organism>
<evidence type="ECO:0000313" key="3">
    <source>
        <dbReference type="EMBL" id="KAK1645200.1"/>
    </source>
</evidence>
<dbReference type="PROSITE" id="PS50878">
    <property type="entry name" value="RT_POL"/>
    <property type="match status" value="1"/>
</dbReference>
<comment type="caution">
    <text evidence="3">The sequence shown here is derived from an EMBL/GenBank/DDBJ whole genome shotgun (WGS) entry which is preliminary data.</text>
</comment>
<name>A0AAD8W7S3_LOLMU</name>
<evidence type="ECO:0000313" key="4">
    <source>
        <dbReference type="Proteomes" id="UP001231189"/>
    </source>
</evidence>
<feature type="compositionally biased region" description="Basic and acidic residues" evidence="1">
    <location>
        <begin position="217"/>
        <end position="227"/>
    </location>
</feature>
<dbReference type="EMBL" id="JAUUTY010000004">
    <property type="protein sequence ID" value="KAK1645200.1"/>
    <property type="molecule type" value="Genomic_DNA"/>
</dbReference>
<evidence type="ECO:0000259" key="2">
    <source>
        <dbReference type="PROSITE" id="PS50878"/>
    </source>
</evidence>
<dbReference type="InterPro" id="IPR043502">
    <property type="entry name" value="DNA/RNA_pol_sf"/>
</dbReference>
<accession>A0AAD8W7S3</accession>
<dbReference type="Proteomes" id="UP001231189">
    <property type="component" value="Unassembled WGS sequence"/>
</dbReference>
<sequence>MFDFCTARVYASTIACLPLLHRNTRPRVRQGDPISPLFYLFGSDLLQSVLNDLVQQGLLTLPIHTNDPDFPIVQYADDTLLILPADKDQLLIIKDTLRKFSLSTGLKINFDKSQLPINVPEDLLQELVAVFQCQVGKVPHEEKLCGSFWWRDVMKHVDNFRGVAAVIHGKGDTLLFWSDNWRVNGSSLPLSQRNPSKEIFSELDETPRFLFCPEASRTPETHRERGHVGPTHGGAAQPGRAALVSGSTETPSEAALSPAKASVAKPPMREPRYENLPEAAAAASHLGGFGDRLGTCGRGFISRRTLHRHDRLRSDE</sequence>
<evidence type="ECO:0000256" key="1">
    <source>
        <dbReference type="SAM" id="MobiDB-lite"/>
    </source>
</evidence>
<protein>
    <recommendedName>
        <fullName evidence="2">Reverse transcriptase domain-containing protein</fullName>
    </recommendedName>
</protein>
<dbReference type="Pfam" id="PF00078">
    <property type="entry name" value="RVT_1"/>
    <property type="match status" value="1"/>
</dbReference>
<dbReference type="AlphaFoldDB" id="A0AAD8W7S3"/>
<dbReference type="InterPro" id="IPR000477">
    <property type="entry name" value="RT_dom"/>
</dbReference>
<feature type="domain" description="Reverse transcriptase" evidence="2">
    <location>
        <begin position="1"/>
        <end position="165"/>
    </location>
</feature>
<keyword evidence="4" id="KW-1185">Reference proteome</keyword>
<feature type="region of interest" description="Disordered" evidence="1">
    <location>
        <begin position="217"/>
        <end position="268"/>
    </location>
</feature>
<dbReference type="SUPFAM" id="SSF56672">
    <property type="entry name" value="DNA/RNA polymerases"/>
    <property type="match status" value="1"/>
</dbReference>
<reference evidence="3" key="1">
    <citation type="submission" date="2023-07" db="EMBL/GenBank/DDBJ databases">
        <title>A chromosome-level genome assembly of Lolium multiflorum.</title>
        <authorList>
            <person name="Chen Y."/>
            <person name="Copetti D."/>
            <person name="Kolliker R."/>
            <person name="Studer B."/>
        </authorList>
    </citation>
    <scope>NUCLEOTIDE SEQUENCE</scope>
    <source>
        <strain evidence="3">02402/16</strain>
        <tissue evidence="3">Leaf</tissue>
    </source>
</reference>
<gene>
    <name evidence="3" type="ORF">QYE76_063005</name>
</gene>